<dbReference type="CDD" id="cd06225">
    <property type="entry name" value="HAMP"/>
    <property type="match status" value="1"/>
</dbReference>
<evidence type="ECO:0000256" key="2">
    <source>
        <dbReference type="ARBA" id="ARBA00022475"/>
    </source>
</evidence>
<evidence type="ECO:0000256" key="5">
    <source>
        <dbReference type="ARBA" id="ARBA00022519"/>
    </source>
</evidence>
<dbReference type="SUPFAM" id="SSF58104">
    <property type="entry name" value="Methyl-accepting chemotaxis protein (MCP) signaling domain"/>
    <property type="match status" value="1"/>
</dbReference>
<evidence type="ECO:0000256" key="9">
    <source>
        <dbReference type="ARBA" id="ARBA00023224"/>
    </source>
</evidence>
<dbReference type="EMBL" id="FOAJ01000001">
    <property type="protein sequence ID" value="SEK27182.1"/>
    <property type="molecule type" value="Genomic_DNA"/>
</dbReference>
<keyword evidence="2" id="KW-1003">Cell membrane</keyword>
<protein>
    <submittedName>
        <fullName evidence="16">Methyl-accepting chemotaxis protein</fullName>
    </submittedName>
</protein>
<keyword evidence="3" id="KW-0488">Methylation</keyword>
<dbReference type="RefSeq" id="WP_090552289.1">
    <property type="nucleotide sequence ID" value="NZ_FNSR01000003.1"/>
</dbReference>
<dbReference type="SMART" id="SM00304">
    <property type="entry name" value="HAMP"/>
    <property type="match status" value="1"/>
</dbReference>
<dbReference type="Pfam" id="PF00015">
    <property type="entry name" value="MCPsignal"/>
    <property type="match status" value="1"/>
</dbReference>
<evidence type="ECO:0000256" key="7">
    <source>
        <dbReference type="ARBA" id="ARBA00022989"/>
    </source>
</evidence>
<evidence type="ECO:0000313" key="16">
    <source>
        <dbReference type="EMBL" id="SEK27182.1"/>
    </source>
</evidence>
<evidence type="ECO:0000256" key="11">
    <source>
        <dbReference type="PROSITE-ProRule" id="PRU00284"/>
    </source>
</evidence>
<dbReference type="SMART" id="SM00283">
    <property type="entry name" value="MA"/>
    <property type="match status" value="1"/>
</dbReference>
<feature type="coiled-coil region" evidence="12">
    <location>
        <begin position="292"/>
        <end position="319"/>
    </location>
</feature>
<dbReference type="CDD" id="cd11386">
    <property type="entry name" value="MCP_signal"/>
    <property type="match status" value="1"/>
</dbReference>
<feature type="domain" description="Methyl-accepting transducer" evidence="14">
    <location>
        <begin position="273"/>
        <end position="502"/>
    </location>
</feature>
<dbReference type="Gene3D" id="1.20.120.30">
    <property type="entry name" value="Aspartate receptor, ligand-binding domain"/>
    <property type="match status" value="1"/>
</dbReference>
<evidence type="ECO:0000256" key="12">
    <source>
        <dbReference type="SAM" id="Coils"/>
    </source>
</evidence>
<evidence type="ECO:0000256" key="10">
    <source>
        <dbReference type="ARBA" id="ARBA00029447"/>
    </source>
</evidence>
<keyword evidence="17" id="KW-1185">Reference proteome</keyword>
<sequence length="540" mass="57051">MIKNLSIRACLTLMVAAFAITLIIGAAVGLLSLRQGNEALRQTYTIDTPAVANLENSAGQLLRLRLALATYASLDELHDADGAQAVLKRSDQYLKNSSERLAAFTAMLGNDDSERQMVQDMQTQRDAFLHDGVQPALAALKAGDRDAFLKLQAYQLPKLYSAYEKAMLAVEKVQMDRGAQRYNDAQQRFSIVTTAVAIGLVLALLVALAMRLWLVQAIVRPADEAVEHFERIAAGDLGGRIVADSSNEMGRLMRSLAKMQASLTATVRDVRGGVDTINTGVAEIAAGNSDLSERTEQQAASLEETVASIEELASTLTQTADNAKLASSLAANASSLASQGGELTGQVSSAMTGIVGDSRRIGEIVGMIEGIAFQTNILALNAAVESARAGEHGRGFAVVAGEVRSLSQRSAAAAREIKDVIQASGARIETGADLVTQSGEAMKEILESITRVSSIMSDIETASSEQRTGIEQINIAITQMDQVTQQNAALVEQAAAAAVSLNEQAQRLSTAVEVFRLGGTESAQRGFAKGRPAAVGFVAA</sequence>
<dbReference type="Pfam" id="PF02203">
    <property type="entry name" value="TarH"/>
    <property type="match status" value="1"/>
</dbReference>
<dbReference type="GO" id="GO:0006935">
    <property type="term" value="P:chemotaxis"/>
    <property type="evidence" value="ECO:0007669"/>
    <property type="project" value="UniProtKB-KW"/>
</dbReference>
<keyword evidence="5" id="KW-0997">Cell inner membrane</keyword>
<reference evidence="17" key="1">
    <citation type="submission" date="2016-10" db="EMBL/GenBank/DDBJ databases">
        <authorList>
            <person name="Varghese N."/>
            <person name="Submissions S."/>
        </authorList>
    </citation>
    <scope>NUCLEOTIDE SEQUENCE [LARGE SCALE GENOMIC DNA]</scope>
    <source>
        <strain evidence="17">LMG 26416</strain>
    </source>
</reference>
<name>A0A1H7FRR4_9BURK</name>
<evidence type="ECO:0000256" key="6">
    <source>
        <dbReference type="ARBA" id="ARBA00022692"/>
    </source>
</evidence>
<dbReference type="Proteomes" id="UP000199120">
    <property type="component" value="Unassembled WGS sequence"/>
</dbReference>
<keyword evidence="9 11" id="KW-0807">Transducer</keyword>
<feature type="transmembrane region" description="Helical" evidence="13">
    <location>
        <begin position="189"/>
        <end position="214"/>
    </location>
</feature>
<dbReference type="InterPro" id="IPR003122">
    <property type="entry name" value="Tar_rcpt_lig-bd"/>
</dbReference>
<dbReference type="PANTHER" id="PTHR43531:SF14">
    <property type="entry name" value="METHYL-ACCEPTING CHEMOTAXIS PROTEIN I-RELATED"/>
    <property type="match status" value="1"/>
</dbReference>
<feature type="transmembrane region" description="Helical" evidence="13">
    <location>
        <begin position="6"/>
        <end position="33"/>
    </location>
</feature>
<evidence type="ECO:0000313" key="17">
    <source>
        <dbReference type="Proteomes" id="UP000199120"/>
    </source>
</evidence>
<dbReference type="PROSITE" id="PS50111">
    <property type="entry name" value="CHEMOTAXIS_TRANSDUC_2"/>
    <property type="match status" value="1"/>
</dbReference>
<dbReference type="GO" id="GO:0005886">
    <property type="term" value="C:plasma membrane"/>
    <property type="evidence" value="ECO:0007669"/>
    <property type="project" value="UniProtKB-SubCell"/>
</dbReference>
<keyword evidence="8 13" id="KW-0472">Membrane</keyword>
<organism evidence="16 17">
    <name type="scientific">Paraburkholderia caballeronis</name>
    <dbReference type="NCBI Taxonomy" id="416943"/>
    <lineage>
        <taxon>Bacteria</taxon>
        <taxon>Pseudomonadati</taxon>
        <taxon>Pseudomonadota</taxon>
        <taxon>Betaproteobacteria</taxon>
        <taxon>Burkholderiales</taxon>
        <taxon>Burkholderiaceae</taxon>
        <taxon>Paraburkholderia</taxon>
    </lineage>
</organism>
<dbReference type="InterPro" id="IPR003660">
    <property type="entry name" value="HAMP_dom"/>
</dbReference>
<dbReference type="Pfam" id="PF00672">
    <property type="entry name" value="HAMP"/>
    <property type="match status" value="1"/>
</dbReference>
<dbReference type="PROSITE" id="PS50885">
    <property type="entry name" value="HAMP"/>
    <property type="match status" value="1"/>
</dbReference>
<dbReference type="PRINTS" id="PR00260">
    <property type="entry name" value="CHEMTRNSDUCR"/>
</dbReference>
<comment type="subcellular location">
    <subcellularLocation>
        <location evidence="1">Cell inner membrane</location>
        <topology evidence="1">Multi-pass membrane protein</topology>
    </subcellularLocation>
</comment>
<evidence type="ECO:0000256" key="13">
    <source>
        <dbReference type="SAM" id="Phobius"/>
    </source>
</evidence>
<dbReference type="AlphaFoldDB" id="A0A1H7FRR4"/>
<dbReference type="Gene3D" id="1.10.287.950">
    <property type="entry name" value="Methyl-accepting chemotaxis protein"/>
    <property type="match status" value="1"/>
</dbReference>
<evidence type="ECO:0000259" key="15">
    <source>
        <dbReference type="PROSITE" id="PS50885"/>
    </source>
</evidence>
<dbReference type="OrthoDB" id="9806477at2"/>
<accession>A0A1H7FRR4</accession>
<keyword evidence="4" id="KW-0145">Chemotaxis</keyword>
<dbReference type="InterPro" id="IPR004089">
    <property type="entry name" value="MCPsignal_dom"/>
</dbReference>
<dbReference type="STRING" id="416943.SAMN05445871_5846"/>
<evidence type="ECO:0000256" key="3">
    <source>
        <dbReference type="ARBA" id="ARBA00022481"/>
    </source>
</evidence>
<keyword evidence="12" id="KW-0175">Coiled coil</keyword>
<evidence type="ECO:0000256" key="1">
    <source>
        <dbReference type="ARBA" id="ARBA00004429"/>
    </source>
</evidence>
<comment type="similarity">
    <text evidence="10">Belongs to the methyl-accepting chemotaxis (MCP) protein family.</text>
</comment>
<evidence type="ECO:0000259" key="14">
    <source>
        <dbReference type="PROSITE" id="PS50111"/>
    </source>
</evidence>
<dbReference type="PANTHER" id="PTHR43531">
    <property type="entry name" value="PROTEIN ICFG"/>
    <property type="match status" value="1"/>
</dbReference>
<dbReference type="GO" id="GO:0007165">
    <property type="term" value="P:signal transduction"/>
    <property type="evidence" value="ECO:0007669"/>
    <property type="project" value="UniProtKB-KW"/>
</dbReference>
<dbReference type="GO" id="GO:0004888">
    <property type="term" value="F:transmembrane signaling receptor activity"/>
    <property type="evidence" value="ECO:0007669"/>
    <property type="project" value="InterPro"/>
</dbReference>
<evidence type="ECO:0000256" key="8">
    <source>
        <dbReference type="ARBA" id="ARBA00023136"/>
    </source>
</evidence>
<gene>
    <name evidence="16" type="ORF">SAMN05192542_101398</name>
</gene>
<evidence type="ECO:0000256" key="4">
    <source>
        <dbReference type="ARBA" id="ARBA00022500"/>
    </source>
</evidence>
<keyword evidence="6 13" id="KW-0812">Transmembrane</keyword>
<keyword evidence="7 13" id="KW-1133">Transmembrane helix</keyword>
<dbReference type="InterPro" id="IPR035440">
    <property type="entry name" value="4HB_MCP_dom_sf"/>
</dbReference>
<dbReference type="FunFam" id="1.10.287.950:FF:000001">
    <property type="entry name" value="Methyl-accepting chemotaxis sensory transducer"/>
    <property type="match status" value="1"/>
</dbReference>
<dbReference type="InterPro" id="IPR004090">
    <property type="entry name" value="Chemotax_Me-accpt_rcpt"/>
</dbReference>
<dbReference type="SUPFAM" id="SSF47170">
    <property type="entry name" value="Aspartate receptor, ligand-binding domain"/>
    <property type="match status" value="1"/>
</dbReference>
<feature type="domain" description="HAMP" evidence="15">
    <location>
        <begin position="216"/>
        <end position="268"/>
    </location>
</feature>
<dbReference type="InterPro" id="IPR051310">
    <property type="entry name" value="MCP_chemotaxis"/>
</dbReference>
<proteinExistence type="inferred from homology"/>